<dbReference type="EMBL" id="CP041636">
    <property type="protein sequence ID" value="QDO97246.1"/>
    <property type="molecule type" value="Genomic_DNA"/>
</dbReference>
<evidence type="ECO:0000256" key="1">
    <source>
        <dbReference type="SAM" id="Phobius"/>
    </source>
</evidence>
<name>A0A516H0F5_9PROT</name>
<keyword evidence="1" id="KW-1133">Transmembrane helix</keyword>
<dbReference type="InterPro" id="IPR009936">
    <property type="entry name" value="DUF1468"/>
</dbReference>
<dbReference type="AlphaFoldDB" id="A0A516H0F5"/>
<accession>A0A516H0F5</accession>
<dbReference type="Proteomes" id="UP000317496">
    <property type="component" value="Chromosome"/>
</dbReference>
<sequence length="157" mass="16352">MDRLRKPEALLALGVIALGLLALYETTQIPVSPMYAKVGPTAVAYLASALLIALGGALLVQAVSGRWVSDAEESDAVLDLRGIGWLLLGLVLNVGLIDPLGFIPASVLLFACTARAFGSRRPLRDALIGFVLSAVTYFGFAELLGINIGAGFLGALD</sequence>
<dbReference type="OrthoDB" id="7347328at2"/>
<reference evidence="3 4" key="1">
    <citation type="submission" date="2019-07" db="EMBL/GenBank/DDBJ databases">
        <title>Genome sequencing for Ferrovibrio sp. K5.</title>
        <authorList>
            <person name="Park S.-J."/>
        </authorList>
    </citation>
    <scope>NUCLEOTIDE SEQUENCE [LARGE SCALE GENOMIC DNA]</scope>
    <source>
        <strain evidence="3 4">K5</strain>
    </source>
</reference>
<dbReference type="KEGG" id="fer:FNB15_08175"/>
<evidence type="ECO:0000313" key="3">
    <source>
        <dbReference type="EMBL" id="QDO97246.1"/>
    </source>
</evidence>
<evidence type="ECO:0000259" key="2">
    <source>
        <dbReference type="Pfam" id="PF07331"/>
    </source>
</evidence>
<feature type="domain" description="DUF1468" evidence="2">
    <location>
        <begin position="11"/>
        <end position="147"/>
    </location>
</feature>
<evidence type="ECO:0000313" key="4">
    <source>
        <dbReference type="Proteomes" id="UP000317496"/>
    </source>
</evidence>
<dbReference type="Pfam" id="PF07331">
    <property type="entry name" value="TctB"/>
    <property type="match status" value="1"/>
</dbReference>
<gene>
    <name evidence="3" type="ORF">FNB15_08175</name>
</gene>
<keyword evidence="4" id="KW-1185">Reference proteome</keyword>
<organism evidence="3 4">
    <name type="scientific">Ferrovibrio terrae</name>
    <dbReference type="NCBI Taxonomy" id="2594003"/>
    <lineage>
        <taxon>Bacteria</taxon>
        <taxon>Pseudomonadati</taxon>
        <taxon>Pseudomonadota</taxon>
        <taxon>Alphaproteobacteria</taxon>
        <taxon>Rhodospirillales</taxon>
        <taxon>Rhodospirillaceae</taxon>
        <taxon>Ferrovibrio</taxon>
    </lineage>
</organism>
<feature type="transmembrane region" description="Helical" evidence="1">
    <location>
        <begin position="44"/>
        <end position="64"/>
    </location>
</feature>
<feature type="transmembrane region" description="Helical" evidence="1">
    <location>
        <begin position="130"/>
        <end position="156"/>
    </location>
</feature>
<dbReference type="RefSeq" id="WP_144068227.1">
    <property type="nucleotide sequence ID" value="NZ_CP041636.1"/>
</dbReference>
<keyword evidence="1" id="KW-0812">Transmembrane</keyword>
<protein>
    <submittedName>
        <fullName evidence="3">Tripartite tricarboxylate transporter TctB family protein</fullName>
    </submittedName>
</protein>
<proteinExistence type="predicted"/>
<keyword evidence="1" id="KW-0472">Membrane</keyword>